<dbReference type="Pfam" id="PF04264">
    <property type="entry name" value="YceI"/>
    <property type="match status" value="1"/>
</dbReference>
<dbReference type="Proteomes" id="UP000553459">
    <property type="component" value="Unassembled WGS sequence"/>
</dbReference>
<dbReference type="PANTHER" id="PTHR34406:SF1">
    <property type="entry name" value="PROTEIN YCEI"/>
    <property type="match status" value="1"/>
</dbReference>
<proteinExistence type="predicted"/>
<reference evidence="2 3" key="1">
    <citation type="submission" date="2019-11" db="EMBL/GenBank/DDBJ databases">
        <title>Characterization of Elizabethkingia argenteiflava sp. nov., isolated from inner surface of Soybean Pods.</title>
        <authorList>
            <person name="Mo S."/>
        </authorList>
    </citation>
    <scope>NUCLEOTIDE SEQUENCE [LARGE SCALE GENOMIC DNA]</scope>
    <source>
        <strain evidence="2 3">YB22</strain>
    </source>
</reference>
<dbReference type="Gene3D" id="2.40.128.110">
    <property type="entry name" value="Lipid/polyisoprenoid-binding, YceI-like"/>
    <property type="match status" value="1"/>
</dbReference>
<dbReference type="PANTHER" id="PTHR34406">
    <property type="entry name" value="PROTEIN YCEI"/>
    <property type="match status" value="1"/>
</dbReference>
<feature type="domain" description="Lipid/polyisoprenoid-binding YceI-like" evidence="1">
    <location>
        <begin position="19"/>
        <end position="188"/>
    </location>
</feature>
<name>A0A845PUN2_9FLAO</name>
<evidence type="ECO:0000313" key="2">
    <source>
        <dbReference type="EMBL" id="NAW50187.1"/>
    </source>
</evidence>
<evidence type="ECO:0000313" key="3">
    <source>
        <dbReference type="Proteomes" id="UP000553459"/>
    </source>
</evidence>
<keyword evidence="3" id="KW-1185">Reference proteome</keyword>
<sequence length="188" mass="20975">MTKIGLLLLMTIGVVFGQTKKVVASDIQWWGYKIMKSDYSSHYGKLSLQKGDIVLKNNQVIGGSFVLDMNSIAATDITGEDQQKLNSHLKNGDFFEVEKYPTATFLITSVKKHPDEIYNYMVNGNLTLKGNTQAISFPAKIRIHNGQVSLVSNKFSIDRQKFGVNYKLGLKDAVLKDDIDILVKVTAK</sequence>
<dbReference type="RefSeq" id="WP_166518551.1">
    <property type="nucleotide sequence ID" value="NZ_JAAABJ010000211.1"/>
</dbReference>
<comment type="caution">
    <text evidence="2">The sequence shown here is derived from an EMBL/GenBank/DDBJ whole genome shotgun (WGS) entry which is preliminary data.</text>
</comment>
<dbReference type="EMBL" id="JAAABJ010000211">
    <property type="protein sequence ID" value="NAW50187.1"/>
    <property type="molecule type" value="Genomic_DNA"/>
</dbReference>
<accession>A0A845PUN2</accession>
<dbReference type="InterPro" id="IPR036761">
    <property type="entry name" value="TTHA0802/YceI-like_sf"/>
</dbReference>
<organism evidence="2 3">
    <name type="scientific">Elizabethkingia argenteiflava</name>
    <dbReference type="NCBI Taxonomy" id="2681556"/>
    <lineage>
        <taxon>Bacteria</taxon>
        <taxon>Pseudomonadati</taxon>
        <taxon>Bacteroidota</taxon>
        <taxon>Flavobacteriia</taxon>
        <taxon>Flavobacteriales</taxon>
        <taxon>Weeksellaceae</taxon>
        <taxon>Elizabethkingia</taxon>
    </lineage>
</organism>
<dbReference type="InterPro" id="IPR007372">
    <property type="entry name" value="Lipid/polyisoprenoid-bd_YceI"/>
</dbReference>
<dbReference type="SUPFAM" id="SSF101874">
    <property type="entry name" value="YceI-like"/>
    <property type="match status" value="1"/>
</dbReference>
<evidence type="ECO:0000259" key="1">
    <source>
        <dbReference type="SMART" id="SM00867"/>
    </source>
</evidence>
<dbReference type="SMART" id="SM00867">
    <property type="entry name" value="YceI"/>
    <property type="match status" value="1"/>
</dbReference>
<dbReference type="AlphaFoldDB" id="A0A845PUN2"/>
<protein>
    <submittedName>
        <fullName evidence="2">YceI family protein</fullName>
    </submittedName>
</protein>
<gene>
    <name evidence="2" type="ORF">GNY06_01880</name>
</gene>